<evidence type="ECO:0000256" key="2">
    <source>
        <dbReference type="RuleBase" id="RU362039"/>
    </source>
</evidence>
<dbReference type="RefSeq" id="WP_138411793.1">
    <property type="nucleotide sequence ID" value="NZ_QLAF01000005.1"/>
</dbReference>
<keyword evidence="2" id="KW-0479">Metal-binding</keyword>
<protein>
    <recommendedName>
        <fullName evidence="2">Phosphoesterase</fullName>
        <ecNumber evidence="2">3.1.4.-</ecNumber>
    </recommendedName>
</protein>
<dbReference type="InterPro" id="IPR000979">
    <property type="entry name" value="Phosphodiesterase_MJ0936/Vps29"/>
</dbReference>
<name>A0A5R9QEL7_9GAMM</name>
<dbReference type="PANTHER" id="PTHR11124">
    <property type="entry name" value="VACUOLAR SORTING PROTEIN VPS29"/>
    <property type="match status" value="1"/>
</dbReference>
<comment type="caution">
    <text evidence="4">The sequence shown here is derived from an EMBL/GenBank/DDBJ whole genome shotgun (WGS) entry which is preliminary data.</text>
</comment>
<proteinExistence type="inferred from homology"/>
<dbReference type="NCBIfam" id="TIGR00040">
    <property type="entry name" value="yfcE"/>
    <property type="match status" value="1"/>
</dbReference>
<evidence type="ECO:0000256" key="1">
    <source>
        <dbReference type="ARBA" id="ARBA00008950"/>
    </source>
</evidence>
<dbReference type="InterPro" id="IPR024654">
    <property type="entry name" value="Calcineurin-like_PHP_lpxH"/>
</dbReference>
<dbReference type="GO" id="GO:0046872">
    <property type="term" value="F:metal ion binding"/>
    <property type="evidence" value="ECO:0007669"/>
    <property type="project" value="UniProtKB-KW"/>
</dbReference>
<evidence type="ECO:0000259" key="3">
    <source>
        <dbReference type="Pfam" id="PF12850"/>
    </source>
</evidence>
<comment type="similarity">
    <text evidence="1 2">Belongs to the metallophosphoesterase superfamily. YfcE family.</text>
</comment>
<accession>A0A5R9QEL7</accession>
<comment type="cofactor">
    <cofactor evidence="2">
        <name>a divalent metal cation</name>
        <dbReference type="ChEBI" id="CHEBI:60240"/>
    </cofactor>
</comment>
<sequence length="159" mass="17569">MDLPTHRALRIGLIADTHGLLRPEALERLRGCDHIVHAGDIGKPEILQALERLAPLSVVRGNNDQQDWAQAIPERLVIHFGRVSLYLLHDLKELDIDPAAEGIRVVISGHSHKPAVEERDGVIYLNPGSAGPRRFKLPISLALLHIQGRDVKPELLTLG</sequence>
<organism evidence="4 5">
    <name type="scientific">Stutzerimonas nosocomialis</name>
    <dbReference type="NCBI Taxonomy" id="1056496"/>
    <lineage>
        <taxon>Bacteria</taxon>
        <taxon>Pseudomonadati</taxon>
        <taxon>Pseudomonadota</taxon>
        <taxon>Gammaproteobacteria</taxon>
        <taxon>Pseudomonadales</taxon>
        <taxon>Pseudomonadaceae</taxon>
        <taxon>Stutzerimonas</taxon>
    </lineage>
</organism>
<dbReference type="InterPro" id="IPR029052">
    <property type="entry name" value="Metallo-depent_PP-like"/>
</dbReference>
<dbReference type="Gene3D" id="3.60.21.10">
    <property type="match status" value="1"/>
</dbReference>
<dbReference type="SUPFAM" id="SSF56300">
    <property type="entry name" value="Metallo-dependent phosphatases"/>
    <property type="match status" value="1"/>
</dbReference>
<reference evidence="4 5" key="1">
    <citation type="journal article" date="2017" name="Eur. J. Clin. Microbiol. Infect. Dis.">
        <title>Uncommonly isolated clinical Pseudomonas: identification and phylogenetic assignation.</title>
        <authorList>
            <person name="Mulet M."/>
            <person name="Gomila M."/>
            <person name="Ramirez A."/>
            <person name="Cardew S."/>
            <person name="Moore E.R."/>
            <person name="Lalucat J."/>
            <person name="Garcia-Valdes E."/>
        </authorList>
    </citation>
    <scope>NUCLEOTIDE SEQUENCE [LARGE SCALE GENOMIC DNA]</scope>
    <source>
        <strain evidence="4 5">SD129</strain>
    </source>
</reference>
<dbReference type="Pfam" id="PF12850">
    <property type="entry name" value="Metallophos_2"/>
    <property type="match status" value="1"/>
</dbReference>
<dbReference type="Proteomes" id="UP000306753">
    <property type="component" value="Unassembled WGS sequence"/>
</dbReference>
<gene>
    <name evidence="4" type="ORF">DN820_11680</name>
</gene>
<keyword evidence="5" id="KW-1185">Reference proteome</keyword>
<evidence type="ECO:0000313" key="5">
    <source>
        <dbReference type="Proteomes" id="UP000306753"/>
    </source>
</evidence>
<feature type="domain" description="Calcineurin-like phosphoesterase" evidence="3">
    <location>
        <begin position="9"/>
        <end position="147"/>
    </location>
</feature>
<dbReference type="GO" id="GO:0016787">
    <property type="term" value="F:hydrolase activity"/>
    <property type="evidence" value="ECO:0007669"/>
    <property type="project" value="UniProtKB-UniRule"/>
</dbReference>
<dbReference type="EMBL" id="QLAG01000013">
    <property type="protein sequence ID" value="TLX63193.1"/>
    <property type="molecule type" value="Genomic_DNA"/>
</dbReference>
<dbReference type="AlphaFoldDB" id="A0A5R9QEL7"/>
<dbReference type="EC" id="3.1.4.-" evidence="2"/>
<evidence type="ECO:0000313" key="4">
    <source>
        <dbReference type="EMBL" id="TLX63193.1"/>
    </source>
</evidence>